<evidence type="ECO:0000256" key="5">
    <source>
        <dbReference type="ARBA" id="ARBA00022692"/>
    </source>
</evidence>
<evidence type="ECO:0000256" key="6">
    <source>
        <dbReference type="ARBA" id="ARBA00022989"/>
    </source>
</evidence>
<keyword evidence="7 8" id="KW-0472">Membrane</keyword>
<keyword evidence="4 10" id="KW-0808">Transferase</keyword>
<evidence type="ECO:0000256" key="4">
    <source>
        <dbReference type="ARBA" id="ARBA00022679"/>
    </source>
</evidence>
<accession>A0AA49FL26</accession>
<dbReference type="EMBL" id="CP107246">
    <property type="protein sequence ID" value="WIM05435.1"/>
    <property type="molecule type" value="Genomic_DNA"/>
</dbReference>
<dbReference type="GO" id="GO:0009103">
    <property type="term" value="P:lipopolysaccharide biosynthetic process"/>
    <property type="evidence" value="ECO:0007669"/>
    <property type="project" value="UniProtKB-ARBA"/>
</dbReference>
<reference evidence="10" key="1">
    <citation type="journal article" date="2023" name="Nat. Microbiol.">
        <title>Enrichment and characterization of a nitric oxide-reducing microbial community in a continuous bioreactor.</title>
        <authorList>
            <person name="Garrido-Amador P."/>
            <person name="Stortenbeker N."/>
            <person name="Wessels H.J.C.T."/>
            <person name="Speth D.R."/>
            <person name="Garcia-Heredia I."/>
            <person name="Kartal B."/>
        </authorList>
    </citation>
    <scope>NUCLEOTIDE SEQUENCE</scope>
    <source>
        <strain evidence="10">MAG1</strain>
    </source>
</reference>
<keyword evidence="5 8" id="KW-0812">Transmembrane</keyword>
<feature type="transmembrane region" description="Helical" evidence="8">
    <location>
        <begin position="271"/>
        <end position="288"/>
    </location>
</feature>
<sequence length="509" mass="57329">MTYGGPDSRRLFWALLPLALAFRFWLAAAFPITGDEAYFVDWGRHPDWGFYDHPPMVGWWLAALLSVSGAEWWLRLPAVVQPAFLALAVAWTLSSVCRDVERERAWWAALLVLLAPVDVWNVFITTDTPLVYFAVLSGLAWLKAGRSDDDPRWYLAAGLLLAGAVLSKYFAALLGFAYLIDVLLVRRRPRAWAGLAVAYAAVLPALTLMAWWNAGHCWTNVLFNFVNRHEDAGFSWRTPLLYAATLAYVLTPPGLWLLLRGDPSRVGRRSLAMLSAIPFLIFAGLSLVKTVGLHWLLAFVPFALLWLALSLPLPTLRRLATFFIGFAALHVAAIAVASRLPLETWQRLKIHNGVVLTFESQALLERLKPFGADHVFAMDGYSSASTLGFNSQKAGGQRFIVLGPGSSHARNDDFLTDFRTLDGKNILVLRKTEPRPDEYRPWFREVAIERFDHRGARFWVVRGRGFDYVAYRDGVLAKARDAWYAVPRWLPQTGCYFCDRYFGGSSCIR</sequence>
<evidence type="ECO:0000256" key="3">
    <source>
        <dbReference type="ARBA" id="ARBA00022676"/>
    </source>
</evidence>
<keyword evidence="3 10" id="KW-0328">Glycosyltransferase</keyword>
<evidence type="ECO:0000256" key="7">
    <source>
        <dbReference type="ARBA" id="ARBA00023136"/>
    </source>
</evidence>
<keyword evidence="6 8" id="KW-1133">Transmembrane helix</keyword>
<feature type="transmembrane region" description="Helical" evidence="8">
    <location>
        <begin position="153"/>
        <end position="180"/>
    </location>
</feature>
<feature type="transmembrane region" description="Helical" evidence="8">
    <location>
        <begin position="240"/>
        <end position="259"/>
    </location>
</feature>
<feature type="domain" description="Glycosyltransferase RgtA/B/C/D-like" evidence="9">
    <location>
        <begin position="52"/>
        <end position="210"/>
    </location>
</feature>
<evidence type="ECO:0000256" key="2">
    <source>
        <dbReference type="ARBA" id="ARBA00022475"/>
    </source>
</evidence>
<feature type="transmembrane region" description="Helical" evidence="8">
    <location>
        <begin position="192"/>
        <end position="212"/>
    </location>
</feature>
<dbReference type="InterPro" id="IPR050297">
    <property type="entry name" value="LipidA_mod_glycosyltrf_83"/>
</dbReference>
<evidence type="ECO:0000259" key="9">
    <source>
        <dbReference type="Pfam" id="PF13231"/>
    </source>
</evidence>
<feature type="transmembrane region" description="Helical" evidence="8">
    <location>
        <begin position="72"/>
        <end position="93"/>
    </location>
</feature>
<dbReference type="Pfam" id="PF13231">
    <property type="entry name" value="PMT_2"/>
    <property type="match status" value="1"/>
</dbReference>
<protein>
    <submittedName>
        <fullName evidence="10">Glycosyltransferase family 39 protein</fullName>
        <ecNumber evidence="10">2.4.-.-</ecNumber>
    </submittedName>
</protein>
<dbReference type="InterPro" id="IPR038731">
    <property type="entry name" value="RgtA/B/C-like"/>
</dbReference>
<dbReference type="PANTHER" id="PTHR33908">
    <property type="entry name" value="MANNOSYLTRANSFERASE YKCB-RELATED"/>
    <property type="match status" value="1"/>
</dbReference>
<evidence type="ECO:0000313" key="10">
    <source>
        <dbReference type="EMBL" id="WIM05435.1"/>
    </source>
</evidence>
<name>A0AA49FL26_9PROT</name>
<proteinExistence type="predicted"/>
<keyword evidence="2" id="KW-1003">Cell membrane</keyword>
<organism evidence="10">
    <name type="scientific">Candidatus Nitricoxidivorans perseverans</name>
    <dbReference type="NCBI Taxonomy" id="2975601"/>
    <lineage>
        <taxon>Bacteria</taxon>
        <taxon>Pseudomonadati</taxon>
        <taxon>Pseudomonadota</taxon>
        <taxon>Betaproteobacteria</taxon>
        <taxon>Nitrosomonadales</taxon>
        <taxon>Sterolibacteriaceae</taxon>
        <taxon>Candidatus Nitricoxidivorans</taxon>
    </lineage>
</organism>
<gene>
    <name evidence="10" type="ORF">OHM77_12225</name>
</gene>
<feature type="transmembrane region" description="Helical" evidence="8">
    <location>
        <begin position="320"/>
        <end position="342"/>
    </location>
</feature>
<feature type="transmembrane region" description="Helical" evidence="8">
    <location>
        <begin position="105"/>
        <end position="123"/>
    </location>
</feature>
<comment type="subcellular location">
    <subcellularLocation>
        <location evidence="1">Cell membrane</location>
        <topology evidence="1">Multi-pass membrane protein</topology>
    </subcellularLocation>
</comment>
<dbReference type="EC" id="2.4.-.-" evidence="10"/>
<dbReference type="AlphaFoldDB" id="A0AA49FL26"/>
<dbReference type="Proteomes" id="UP001234916">
    <property type="component" value="Chromosome"/>
</dbReference>
<dbReference type="KEGG" id="npv:OHM77_12225"/>
<evidence type="ECO:0000256" key="1">
    <source>
        <dbReference type="ARBA" id="ARBA00004651"/>
    </source>
</evidence>
<evidence type="ECO:0000256" key="8">
    <source>
        <dbReference type="SAM" id="Phobius"/>
    </source>
</evidence>
<dbReference type="PANTHER" id="PTHR33908:SF11">
    <property type="entry name" value="MEMBRANE PROTEIN"/>
    <property type="match status" value="1"/>
</dbReference>
<dbReference type="GO" id="GO:0016763">
    <property type="term" value="F:pentosyltransferase activity"/>
    <property type="evidence" value="ECO:0007669"/>
    <property type="project" value="TreeGrafter"/>
</dbReference>
<feature type="transmembrane region" description="Helical" evidence="8">
    <location>
        <begin position="294"/>
        <end position="313"/>
    </location>
</feature>
<dbReference type="GO" id="GO:0005886">
    <property type="term" value="C:plasma membrane"/>
    <property type="evidence" value="ECO:0007669"/>
    <property type="project" value="UniProtKB-SubCell"/>
</dbReference>